<evidence type="ECO:0000313" key="1">
    <source>
        <dbReference type="EMBL" id="CAG8849323.1"/>
    </source>
</evidence>
<accession>A0ABN7X9U2</accession>
<dbReference type="EMBL" id="CAJVQB010095701">
    <property type="protein sequence ID" value="CAG8849323.1"/>
    <property type="molecule type" value="Genomic_DNA"/>
</dbReference>
<reference evidence="1 2" key="1">
    <citation type="submission" date="2021-06" db="EMBL/GenBank/DDBJ databases">
        <authorList>
            <person name="Kallberg Y."/>
            <person name="Tangrot J."/>
            <person name="Rosling A."/>
        </authorList>
    </citation>
    <scope>NUCLEOTIDE SEQUENCE [LARGE SCALE GENOMIC DNA]</scope>
    <source>
        <strain evidence="1 2">120-4 pot B 10/14</strain>
    </source>
</reference>
<comment type="caution">
    <text evidence="1">The sequence shown here is derived from an EMBL/GenBank/DDBJ whole genome shotgun (WGS) entry which is preliminary data.</text>
</comment>
<feature type="non-terminal residue" evidence="1">
    <location>
        <position position="43"/>
    </location>
</feature>
<name>A0ABN7X9U2_GIGMA</name>
<dbReference type="Proteomes" id="UP000789901">
    <property type="component" value="Unassembled WGS sequence"/>
</dbReference>
<protein>
    <submittedName>
        <fullName evidence="1">19579_t:CDS:1</fullName>
    </submittedName>
</protein>
<organism evidence="1 2">
    <name type="scientific">Gigaspora margarita</name>
    <dbReference type="NCBI Taxonomy" id="4874"/>
    <lineage>
        <taxon>Eukaryota</taxon>
        <taxon>Fungi</taxon>
        <taxon>Fungi incertae sedis</taxon>
        <taxon>Mucoromycota</taxon>
        <taxon>Glomeromycotina</taxon>
        <taxon>Glomeromycetes</taxon>
        <taxon>Diversisporales</taxon>
        <taxon>Gigasporaceae</taxon>
        <taxon>Gigaspora</taxon>
    </lineage>
</organism>
<sequence>MIIVLANKITNEYEMFALPNDSQCNSINEKKEDCKIYVQDVSS</sequence>
<evidence type="ECO:0000313" key="2">
    <source>
        <dbReference type="Proteomes" id="UP000789901"/>
    </source>
</evidence>
<keyword evidence="2" id="KW-1185">Reference proteome</keyword>
<proteinExistence type="predicted"/>
<gene>
    <name evidence="1" type="ORF">GMARGA_LOCUS39650</name>
</gene>